<dbReference type="OrthoDB" id="9784101at2"/>
<organism evidence="3 4">
    <name type="scientific">Robertkochia marina</name>
    <dbReference type="NCBI Taxonomy" id="1227945"/>
    <lineage>
        <taxon>Bacteria</taxon>
        <taxon>Pseudomonadati</taxon>
        <taxon>Bacteroidota</taxon>
        <taxon>Flavobacteriia</taxon>
        <taxon>Flavobacteriales</taxon>
        <taxon>Flavobacteriaceae</taxon>
        <taxon>Robertkochia</taxon>
    </lineage>
</organism>
<protein>
    <submittedName>
        <fullName evidence="3">Class I SAM-dependent methyltransferase</fullName>
    </submittedName>
</protein>
<reference evidence="3 4" key="1">
    <citation type="submission" date="2019-04" db="EMBL/GenBank/DDBJ databases">
        <title>Draft genome sequence of Robertkochia marina CC-AMO-30D.</title>
        <authorList>
            <person name="Hameed A."/>
            <person name="Lin S.-Y."/>
            <person name="Shahina M."/>
            <person name="Lai W.-A."/>
            <person name="Young C.-C."/>
        </authorList>
    </citation>
    <scope>NUCLEOTIDE SEQUENCE [LARGE SCALE GENOMIC DNA]</scope>
    <source>
        <strain evidence="3 4">CC-AMO-30D</strain>
    </source>
</reference>
<name>A0A4S3M0Q0_9FLAO</name>
<dbReference type="InterPro" id="IPR025714">
    <property type="entry name" value="Methyltranfer_dom"/>
</dbReference>
<dbReference type="CDD" id="cd02440">
    <property type="entry name" value="AdoMet_MTases"/>
    <property type="match status" value="1"/>
</dbReference>
<dbReference type="PANTHER" id="PTHR43861">
    <property type="entry name" value="TRANS-ACONITATE 2-METHYLTRANSFERASE-RELATED"/>
    <property type="match status" value="1"/>
</dbReference>
<accession>A0A4S3M0Q0</accession>
<gene>
    <name evidence="3" type="ORF">E7Z59_12050</name>
</gene>
<feature type="domain" description="Methyltransferase" evidence="2">
    <location>
        <begin position="83"/>
        <end position="202"/>
    </location>
</feature>
<dbReference type="PANTHER" id="PTHR43861:SF1">
    <property type="entry name" value="TRANS-ACONITATE 2-METHYLTRANSFERASE"/>
    <property type="match status" value="1"/>
</dbReference>
<feature type="signal peptide" evidence="1">
    <location>
        <begin position="1"/>
        <end position="20"/>
    </location>
</feature>
<dbReference type="RefSeq" id="WP_136336595.1">
    <property type="nucleotide sequence ID" value="NZ_QXMP01000003.1"/>
</dbReference>
<dbReference type="Pfam" id="PF13847">
    <property type="entry name" value="Methyltransf_31"/>
    <property type="match status" value="1"/>
</dbReference>
<dbReference type="Gene3D" id="3.40.50.150">
    <property type="entry name" value="Vaccinia Virus protein VP39"/>
    <property type="match status" value="1"/>
</dbReference>
<proteinExistence type="predicted"/>
<dbReference type="EMBL" id="SSMC01000003">
    <property type="protein sequence ID" value="THD66523.1"/>
    <property type="molecule type" value="Genomic_DNA"/>
</dbReference>
<comment type="caution">
    <text evidence="3">The sequence shown here is derived from an EMBL/GenBank/DDBJ whole genome shotgun (WGS) entry which is preliminary data.</text>
</comment>
<dbReference type="GO" id="GO:0008168">
    <property type="term" value="F:methyltransferase activity"/>
    <property type="evidence" value="ECO:0007669"/>
    <property type="project" value="UniProtKB-KW"/>
</dbReference>
<dbReference type="InterPro" id="IPR029063">
    <property type="entry name" value="SAM-dependent_MTases_sf"/>
</dbReference>
<evidence type="ECO:0000313" key="3">
    <source>
        <dbReference type="EMBL" id="THD66523.1"/>
    </source>
</evidence>
<dbReference type="AlphaFoldDB" id="A0A4S3M0Q0"/>
<sequence>MSRSSFILSLCLLFSGFVLHAQVEPSAAEYTFKEGSYGGIGKWFMGREIAAVMSYRGMDWLERNSRPKEENTITLIANLDLQPGDVVADIGAGSGYHVFKMAPMVSKGQIYAVDIQPEMLAAIRTKMETERSTNVIPVEGDIQSVNLPENSINKVLMVDVYHEFEFPLEMMASVKKALKPDGRVYLIEYRGEDPNVAIKKLHKMTLDQAVKEMNAAGFQLVKNIDNLPLQHCMIFEKTE</sequence>
<evidence type="ECO:0000256" key="1">
    <source>
        <dbReference type="SAM" id="SignalP"/>
    </source>
</evidence>
<keyword evidence="3" id="KW-0489">Methyltransferase</keyword>
<evidence type="ECO:0000313" key="4">
    <source>
        <dbReference type="Proteomes" id="UP000305939"/>
    </source>
</evidence>
<keyword evidence="3" id="KW-0808">Transferase</keyword>
<evidence type="ECO:0000259" key="2">
    <source>
        <dbReference type="Pfam" id="PF13847"/>
    </source>
</evidence>
<keyword evidence="4" id="KW-1185">Reference proteome</keyword>
<dbReference type="GO" id="GO:0032259">
    <property type="term" value="P:methylation"/>
    <property type="evidence" value="ECO:0007669"/>
    <property type="project" value="UniProtKB-KW"/>
</dbReference>
<dbReference type="Proteomes" id="UP000305939">
    <property type="component" value="Unassembled WGS sequence"/>
</dbReference>
<dbReference type="SUPFAM" id="SSF53335">
    <property type="entry name" value="S-adenosyl-L-methionine-dependent methyltransferases"/>
    <property type="match status" value="1"/>
</dbReference>
<feature type="chain" id="PRO_5020356601" evidence="1">
    <location>
        <begin position="21"/>
        <end position="239"/>
    </location>
</feature>
<keyword evidence="1" id="KW-0732">Signal</keyword>